<dbReference type="EMBL" id="MU001670">
    <property type="protein sequence ID" value="KAF2461841.1"/>
    <property type="molecule type" value="Genomic_DNA"/>
</dbReference>
<sequence length="213" mass="21906">MQTMHIVQVDSPDNMTLRFMPDTIHAAVGDRVQFQYNPMNHSVVQAAFDTPCQPLMETNPNATNAFFSGFMPAASTEGTLTFTIDIMDEMPKWYYCSQGRHCQGGMVGVINPPAAAPENNVDSFRAKAAGVAMNVTPGQSMSPISNSNVTSPSLQPSSGTVGGGFSTSVVGGGVAASATSSGPAQQTVNAAPGRAQGAALGVGLAGLAAFFAL</sequence>
<dbReference type="Proteomes" id="UP000799766">
    <property type="component" value="Unassembled WGS sequence"/>
</dbReference>
<feature type="region of interest" description="Disordered" evidence="1">
    <location>
        <begin position="139"/>
        <end position="162"/>
    </location>
</feature>
<dbReference type="Gene3D" id="2.60.40.420">
    <property type="entry name" value="Cupredoxins - blue copper proteins"/>
    <property type="match status" value="1"/>
</dbReference>
<name>A0A6A6PCZ1_9PEZI</name>
<organism evidence="2 3">
    <name type="scientific">Lineolata rhizophorae</name>
    <dbReference type="NCBI Taxonomy" id="578093"/>
    <lineage>
        <taxon>Eukaryota</taxon>
        <taxon>Fungi</taxon>
        <taxon>Dikarya</taxon>
        <taxon>Ascomycota</taxon>
        <taxon>Pezizomycotina</taxon>
        <taxon>Dothideomycetes</taxon>
        <taxon>Dothideomycetes incertae sedis</taxon>
        <taxon>Lineolatales</taxon>
        <taxon>Lineolataceae</taxon>
        <taxon>Lineolata</taxon>
    </lineage>
</organism>
<dbReference type="AlphaFoldDB" id="A0A6A6PCZ1"/>
<dbReference type="OrthoDB" id="2331100at2759"/>
<evidence type="ECO:0000256" key="1">
    <source>
        <dbReference type="SAM" id="MobiDB-lite"/>
    </source>
</evidence>
<evidence type="ECO:0000313" key="2">
    <source>
        <dbReference type="EMBL" id="KAF2461841.1"/>
    </source>
</evidence>
<dbReference type="InterPro" id="IPR008972">
    <property type="entry name" value="Cupredoxin"/>
</dbReference>
<gene>
    <name evidence="2" type="ORF">BDY21DRAFT_277218</name>
</gene>
<dbReference type="SUPFAM" id="SSF49503">
    <property type="entry name" value="Cupredoxins"/>
    <property type="match status" value="1"/>
</dbReference>
<proteinExistence type="predicted"/>
<dbReference type="PANTHER" id="PTHR34883">
    <property type="entry name" value="SERINE-RICH PROTEIN, PUTATIVE-RELATED-RELATED"/>
    <property type="match status" value="1"/>
</dbReference>
<dbReference type="InterPro" id="IPR052953">
    <property type="entry name" value="Ser-rich/MCO-related"/>
</dbReference>
<evidence type="ECO:0000313" key="3">
    <source>
        <dbReference type="Proteomes" id="UP000799766"/>
    </source>
</evidence>
<feature type="compositionally biased region" description="Polar residues" evidence="1">
    <location>
        <begin position="139"/>
        <end position="156"/>
    </location>
</feature>
<accession>A0A6A6PCZ1</accession>
<reference evidence="2" key="1">
    <citation type="journal article" date="2020" name="Stud. Mycol.">
        <title>101 Dothideomycetes genomes: a test case for predicting lifestyles and emergence of pathogens.</title>
        <authorList>
            <person name="Haridas S."/>
            <person name="Albert R."/>
            <person name="Binder M."/>
            <person name="Bloem J."/>
            <person name="Labutti K."/>
            <person name="Salamov A."/>
            <person name="Andreopoulos B."/>
            <person name="Baker S."/>
            <person name="Barry K."/>
            <person name="Bills G."/>
            <person name="Bluhm B."/>
            <person name="Cannon C."/>
            <person name="Castanera R."/>
            <person name="Culley D."/>
            <person name="Daum C."/>
            <person name="Ezra D."/>
            <person name="Gonzalez J."/>
            <person name="Henrissat B."/>
            <person name="Kuo A."/>
            <person name="Liang C."/>
            <person name="Lipzen A."/>
            <person name="Lutzoni F."/>
            <person name="Magnuson J."/>
            <person name="Mondo S."/>
            <person name="Nolan M."/>
            <person name="Ohm R."/>
            <person name="Pangilinan J."/>
            <person name="Park H.-J."/>
            <person name="Ramirez L."/>
            <person name="Alfaro M."/>
            <person name="Sun H."/>
            <person name="Tritt A."/>
            <person name="Yoshinaga Y."/>
            <person name="Zwiers L.-H."/>
            <person name="Turgeon B."/>
            <person name="Goodwin S."/>
            <person name="Spatafora J."/>
            <person name="Crous P."/>
            <person name="Grigoriev I."/>
        </authorList>
    </citation>
    <scope>NUCLEOTIDE SEQUENCE</scope>
    <source>
        <strain evidence="2">ATCC 16933</strain>
    </source>
</reference>
<dbReference type="CDD" id="cd00920">
    <property type="entry name" value="Cupredoxin"/>
    <property type="match status" value="1"/>
</dbReference>
<keyword evidence="3" id="KW-1185">Reference proteome</keyword>
<protein>
    <submittedName>
        <fullName evidence="2">Uncharacterized protein</fullName>
    </submittedName>
</protein>
<dbReference type="PANTHER" id="PTHR34883:SF17">
    <property type="entry name" value="CUPREDOXIN"/>
    <property type="match status" value="1"/>
</dbReference>